<dbReference type="Pfam" id="PF00563">
    <property type="entry name" value="EAL"/>
    <property type="match status" value="1"/>
</dbReference>
<sequence>MIRSHTSYIEKLEDEIIKRTKDIQIFAKIFENSKEGIIITDARKTILNVNDAFVNITGFSKEETIGKTPFILNSKKQNREFYKKMWKDIHSKGIWQGEIINKRKDGKNITEFLTIMKLYVKKTIYYVSIFTDISEKFLNQQMLEYLATHDSLTGLLNRNEILSKIDSSINQVEKNKNLLALIFIDLDDFKKINDTMGHVMGDKFLIDLSTKLSSILQKKDTLARLGGDEFIILLENLEKIGDENSIIEKLKDIFSKPIVIEGKEFDVSASIGVVFYPNDNSDDSSLQNLLRKVDLAMYKSKENGKNKVIYYNKELESKFQTKLLLEKDLKEALKNNKLELCLQAKKNFHTEKTNSAEALLRWNNNGENISPSIFIPIAEESNLIKEIDEWVVNKSLDYLKDLHSCGHPTFIIALNISAKTLSDKKFLDSILKSILHSGLINFIEIEITEGIFIENLDRTSKIIEKMKSQGISIALDDFGTGYSSFSYLHKLSLNKLKIDKSFISNLNNDLKQQVLVDSMISFSKKLGIQVIAEGIETSEQYEWLKKHNCDYGQGYLFSKAVPLDKLKELL</sequence>
<gene>
    <name evidence="4" type="ORF">B0175_10670</name>
</gene>
<accession>A0ABX5JFD5</accession>
<dbReference type="Pfam" id="PF00989">
    <property type="entry name" value="PAS"/>
    <property type="match status" value="1"/>
</dbReference>
<dbReference type="InterPro" id="IPR043128">
    <property type="entry name" value="Rev_trsase/Diguanyl_cyclase"/>
</dbReference>
<feature type="domain" description="EAL" evidence="2">
    <location>
        <begin position="322"/>
        <end position="570"/>
    </location>
</feature>
<dbReference type="SUPFAM" id="SSF141868">
    <property type="entry name" value="EAL domain-like"/>
    <property type="match status" value="1"/>
</dbReference>
<dbReference type="InterPro" id="IPR000160">
    <property type="entry name" value="GGDEF_dom"/>
</dbReference>
<dbReference type="EMBL" id="MUXF01000019">
    <property type="protein sequence ID" value="PUE64926.1"/>
    <property type="molecule type" value="Genomic_DNA"/>
</dbReference>
<dbReference type="CDD" id="cd00130">
    <property type="entry name" value="PAS"/>
    <property type="match status" value="1"/>
</dbReference>
<dbReference type="CDD" id="cd01949">
    <property type="entry name" value="GGDEF"/>
    <property type="match status" value="1"/>
</dbReference>
<dbReference type="NCBIfam" id="TIGR00229">
    <property type="entry name" value="sensory_box"/>
    <property type="match status" value="1"/>
</dbReference>
<comment type="caution">
    <text evidence="4">The sequence shown here is derived from an EMBL/GenBank/DDBJ whole genome shotgun (WGS) entry which is preliminary data.</text>
</comment>
<dbReference type="PANTHER" id="PTHR44757">
    <property type="entry name" value="DIGUANYLATE CYCLASE DGCP"/>
    <property type="match status" value="1"/>
</dbReference>
<dbReference type="InterPro" id="IPR035919">
    <property type="entry name" value="EAL_sf"/>
</dbReference>
<dbReference type="PROSITE" id="PS50887">
    <property type="entry name" value="GGDEF"/>
    <property type="match status" value="1"/>
</dbReference>
<dbReference type="SMART" id="SM00052">
    <property type="entry name" value="EAL"/>
    <property type="match status" value="1"/>
</dbReference>
<feature type="domain" description="PAS" evidence="1">
    <location>
        <begin position="22"/>
        <end position="68"/>
    </location>
</feature>
<evidence type="ECO:0008006" key="6">
    <source>
        <dbReference type="Google" id="ProtNLM"/>
    </source>
</evidence>
<evidence type="ECO:0000313" key="5">
    <source>
        <dbReference type="Proteomes" id="UP000251311"/>
    </source>
</evidence>
<dbReference type="Gene3D" id="3.30.450.20">
    <property type="entry name" value="PAS domain"/>
    <property type="match status" value="1"/>
</dbReference>
<protein>
    <recommendedName>
        <fullName evidence="6">Diguanylate cyclase/phosphodiesterase</fullName>
    </recommendedName>
</protein>
<keyword evidence="5" id="KW-1185">Reference proteome</keyword>
<dbReference type="Pfam" id="PF00990">
    <property type="entry name" value="GGDEF"/>
    <property type="match status" value="1"/>
</dbReference>
<reference evidence="4 5" key="1">
    <citation type="submission" date="2017-02" db="EMBL/GenBank/DDBJ databases">
        <title>Arcobacter lacus sp. nov., a new species isolated from reclaimed water.</title>
        <authorList>
            <person name="Figueras M.J."/>
            <person name="Perez-Cataluna A."/>
            <person name="Salas-Masso N."/>
        </authorList>
    </citation>
    <scope>NUCLEOTIDE SEQUENCE [LARGE SCALE GENOMIC DNA]</scope>
    <source>
        <strain evidence="4 5">RW43-9</strain>
    </source>
</reference>
<feature type="domain" description="GGDEF" evidence="3">
    <location>
        <begin position="177"/>
        <end position="313"/>
    </location>
</feature>
<dbReference type="Gene3D" id="3.30.70.270">
    <property type="match status" value="1"/>
</dbReference>
<dbReference type="CDD" id="cd01948">
    <property type="entry name" value="EAL"/>
    <property type="match status" value="1"/>
</dbReference>
<dbReference type="PROSITE" id="PS50112">
    <property type="entry name" value="PAS"/>
    <property type="match status" value="1"/>
</dbReference>
<dbReference type="InterPro" id="IPR000014">
    <property type="entry name" value="PAS"/>
</dbReference>
<dbReference type="InterPro" id="IPR001633">
    <property type="entry name" value="EAL_dom"/>
</dbReference>
<evidence type="ECO:0000259" key="3">
    <source>
        <dbReference type="PROSITE" id="PS50887"/>
    </source>
</evidence>
<dbReference type="PROSITE" id="PS50883">
    <property type="entry name" value="EAL"/>
    <property type="match status" value="1"/>
</dbReference>
<evidence type="ECO:0000313" key="4">
    <source>
        <dbReference type="EMBL" id="PUE64926.1"/>
    </source>
</evidence>
<proteinExistence type="predicted"/>
<dbReference type="SMART" id="SM00267">
    <property type="entry name" value="GGDEF"/>
    <property type="match status" value="1"/>
</dbReference>
<dbReference type="InterPro" id="IPR029787">
    <property type="entry name" value="Nucleotide_cyclase"/>
</dbReference>
<evidence type="ECO:0000259" key="2">
    <source>
        <dbReference type="PROSITE" id="PS50883"/>
    </source>
</evidence>
<dbReference type="NCBIfam" id="TIGR00254">
    <property type="entry name" value="GGDEF"/>
    <property type="match status" value="1"/>
</dbReference>
<dbReference type="InterPro" id="IPR052155">
    <property type="entry name" value="Biofilm_reg_signaling"/>
</dbReference>
<dbReference type="Gene3D" id="3.20.20.450">
    <property type="entry name" value="EAL domain"/>
    <property type="match status" value="1"/>
</dbReference>
<organism evidence="4 5">
    <name type="scientific">Arcobacter lacus</name>
    <dbReference type="NCBI Taxonomy" id="1912876"/>
    <lineage>
        <taxon>Bacteria</taxon>
        <taxon>Pseudomonadati</taxon>
        <taxon>Campylobacterota</taxon>
        <taxon>Epsilonproteobacteria</taxon>
        <taxon>Campylobacterales</taxon>
        <taxon>Arcobacteraceae</taxon>
        <taxon>Arcobacter</taxon>
    </lineage>
</organism>
<dbReference type="Proteomes" id="UP000251311">
    <property type="component" value="Unassembled WGS sequence"/>
</dbReference>
<evidence type="ECO:0000259" key="1">
    <source>
        <dbReference type="PROSITE" id="PS50112"/>
    </source>
</evidence>
<dbReference type="SUPFAM" id="SSF55073">
    <property type="entry name" value="Nucleotide cyclase"/>
    <property type="match status" value="1"/>
</dbReference>
<dbReference type="InterPro" id="IPR013767">
    <property type="entry name" value="PAS_fold"/>
</dbReference>
<dbReference type="InterPro" id="IPR035965">
    <property type="entry name" value="PAS-like_dom_sf"/>
</dbReference>
<dbReference type="SMART" id="SM00091">
    <property type="entry name" value="PAS"/>
    <property type="match status" value="1"/>
</dbReference>
<dbReference type="PANTHER" id="PTHR44757:SF2">
    <property type="entry name" value="BIOFILM ARCHITECTURE MAINTENANCE PROTEIN MBAA"/>
    <property type="match status" value="1"/>
</dbReference>
<dbReference type="SUPFAM" id="SSF55785">
    <property type="entry name" value="PYP-like sensor domain (PAS domain)"/>
    <property type="match status" value="1"/>
</dbReference>
<name>A0ABX5JFD5_9BACT</name>